<protein>
    <submittedName>
        <fullName evidence="3">FkbM family methyltransferase</fullName>
    </submittedName>
</protein>
<keyword evidence="4" id="KW-1185">Reference proteome</keyword>
<sequence length="554" mass="61447">MDLISYAQNQEDVMLWRCLKHVEHGFYVDVGAADPVDLSVTYLFYNRGWSGINLEPNATYFAKLQKQRIRDVNLPIGAAAVSDERVFYEIAGTGLSTLDGAVASQHASDGRDVKELRVPCRTLAEICAEYRPEGPIHFLKIDVEGGEAEVLKGADFTRFRPWVILVEATKPLSQVPDHLEWEADLLHQGYHFVWFDGLNRFYLADEQAPALGKHFAVQPNIFDGFMRAADLLDRVEAADTYATNERAAREREFEAHQHADKARLRAEAAAQAALAALEEAGRRRGEAEQRAAAAESQFRQLEASIVQLTERVQEAGSRAEQAELQGATLQAEHAASLKALLAQAAASAEESGIRLGNALCQADAAFQRAGTAEAELAKGKAQLHDAEHRRIVAEEWNRLYRESTSWRLTRPLRVLIYLLRRQTTLRELSLYAMGGTTPRLRFGNSLGSSATVLAPEQNDVPVLEHETDSDVPTTVNPFAQQPTIDEDLTLAPEQNDVPALEHEMGNDVPTTVNPFAHQPAIDEDLTRSGQHVRQILLYQIYLPLGSSDHMNSGT</sequence>
<evidence type="ECO:0000259" key="2">
    <source>
        <dbReference type="Pfam" id="PF05050"/>
    </source>
</evidence>
<keyword evidence="3" id="KW-0489">Methyltransferase</keyword>
<dbReference type="NCBIfam" id="TIGR01444">
    <property type="entry name" value="fkbM_fam"/>
    <property type="match status" value="1"/>
</dbReference>
<dbReference type="EMBL" id="JALBUU010000051">
    <property type="protein sequence ID" value="MCI0755726.1"/>
    <property type="molecule type" value="Genomic_DNA"/>
</dbReference>
<keyword evidence="1" id="KW-0175">Coiled coil</keyword>
<evidence type="ECO:0000313" key="3">
    <source>
        <dbReference type="EMBL" id="MCI0755726.1"/>
    </source>
</evidence>
<dbReference type="InterPro" id="IPR029063">
    <property type="entry name" value="SAM-dependent_MTases_sf"/>
</dbReference>
<evidence type="ECO:0000313" key="4">
    <source>
        <dbReference type="Proteomes" id="UP001201985"/>
    </source>
</evidence>
<dbReference type="PANTHER" id="PTHR34009">
    <property type="entry name" value="PROTEIN STAR"/>
    <property type="match status" value="1"/>
</dbReference>
<keyword evidence="3" id="KW-0808">Transferase</keyword>
<dbReference type="PANTHER" id="PTHR34009:SF2">
    <property type="entry name" value="PROTEIN STAR"/>
    <property type="match status" value="1"/>
</dbReference>
<dbReference type="SUPFAM" id="SSF53335">
    <property type="entry name" value="S-adenosyl-L-methionine-dependent methyltransferases"/>
    <property type="match status" value="1"/>
</dbReference>
<comment type="caution">
    <text evidence="3">The sequence shown here is derived from an EMBL/GenBank/DDBJ whole genome shotgun (WGS) entry which is preliminary data.</text>
</comment>
<name>A0ABS9W917_9PROT</name>
<feature type="coiled-coil region" evidence="1">
    <location>
        <begin position="270"/>
        <end position="325"/>
    </location>
</feature>
<accession>A0ABS9W917</accession>
<dbReference type="InterPro" id="IPR053202">
    <property type="entry name" value="EGF_Rcpt_Signaling_Reg"/>
</dbReference>
<reference evidence="3 4" key="1">
    <citation type="submission" date="2022-03" db="EMBL/GenBank/DDBJ databases">
        <title>Complete genome analysis of Roseomonas KG 17.1 : a prolific producer of plant growth promoters.</title>
        <authorList>
            <person name="Saadouli I."/>
            <person name="Najjari A."/>
            <person name="Mosbah A."/>
            <person name="Ouzari H.I."/>
        </authorList>
    </citation>
    <scope>NUCLEOTIDE SEQUENCE [LARGE SCALE GENOMIC DNA]</scope>
    <source>
        <strain evidence="3 4">KG17-1</strain>
    </source>
</reference>
<proteinExistence type="predicted"/>
<dbReference type="Pfam" id="PF05050">
    <property type="entry name" value="Methyltransf_21"/>
    <property type="match status" value="1"/>
</dbReference>
<feature type="domain" description="Methyltransferase FkbM" evidence="2">
    <location>
        <begin position="29"/>
        <end position="192"/>
    </location>
</feature>
<dbReference type="InterPro" id="IPR006342">
    <property type="entry name" value="FkbM_mtfrase"/>
</dbReference>
<gene>
    <name evidence="3" type="ORF">MON41_18790</name>
</gene>
<dbReference type="Gene3D" id="3.40.50.150">
    <property type="entry name" value="Vaccinia Virus protein VP39"/>
    <property type="match status" value="1"/>
</dbReference>
<dbReference type="GO" id="GO:0032259">
    <property type="term" value="P:methylation"/>
    <property type="evidence" value="ECO:0007669"/>
    <property type="project" value="UniProtKB-KW"/>
</dbReference>
<organism evidence="3 4">
    <name type="scientific">Teichococcus vastitatis</name>
    <dbReference type="NCBI Taxonomy" id="2307076"/>
    <lineage>
        <taxon>Bacteria</taxon>
        <taxon>Pseudomonadati</taxon>
        <taxon>Pseudomonadota</taxon>
        <taxon>Alphaproteobacteria</taxon>
        <taxon>Acetobacterales</taxon>
        <taxon>Roseomonadaceae</taxon>
        <taxon>Roseomonas</taxon>
    </lineage>
</organism>
<dbReference type="Proteomes" id="UP001201985">
    <property type="component" value="Unassembled WGS sequence"/>
</dbReference>
<evidence type="ECO:0000256" key="1">
    <source>
        <dbReference type="SAM" id="Coils"/>
    </source>
</evidence>
<dbReference type="GO" id="GO:0008168">
    <property type="term" value="F:methyltransferase activity"/>
    <property type="evidence" value="ECO:0007669"/>
    <property type="project" value="UniProtKB-KW"/>
</dbReference>
<dbReference type="RefSeq" id="WP_241793582.1">
    <property type="nucleotide sequence ID" value="NZ_JALBUU010000051.1"/>
</dbReference>